<dbReference type="VEuPathDB" id="HostDB:ENSMUSG00000025069"/>
<dbReference type="InterPro" id="IPR050983">
    <property type="entry name" value="GST_Omega/HSP26"/>
</dbReference>
<accession>A0A494BBG0</accession>
<protein>
    <submittedName>
        <fullName evidence="1">Glutathione S-transferase omega 2</fullName>
    </submittedName>
</protein>
<sequence>MSGDLSRCLGKGSCPPGPVPEGVIRIYSMRFCPYSHRARLVLKAKGIRFLNIRTLPSSAETVYP</sequence>
<evidence type="ECO:0000313" key="1">
    <source>
        <dbReference type="Ensembl" id="ENSMUSP00000158441.2"/>
    </source>
</evidence>
<dbReference type="Antibodypedia" id="31611">
    <property type="antibodies" value="315 antibodies from 29 providers"/>
</dbReference>
<evidence type="ECO:0007829" key="4">
    <source>
        <dbReference type="ProteomicsDB" id="A0A494BBG0"/>
    </source>
</evidence>
<dbReference type="InterPro" id="IPR036249">
    <property type="entry name" value="Thioredoxin-like_sf"/>
</dbReference>
<dbReference type="AGR" id="MGI:1915464"/>
<keyword evidence="4" id="KW-1267">Proteomics identification</keyword>
<proteinExistence type="evidence at protein level"/>
<dbReference type="MGI" id="MGI:1915464">
    <property type="gene designation" value="Gsto2"/>
</dbReference>
<dbReference type="PANTHER" id="PTHR43968">
    <property type="match status" value="1"/>
</dbReference>
<dbReference type="SUPFAM" id="SSF52833">
    <property type="entry name" value="Thioredoxin-like"/>
    <property type="match status" value="1"/>
</dbReference>
<name>A0A494BBG0_MOUSE</name>
<dbReference type="PANTHER" id="PTHR43968:SF4">
    <property type="entry name" value="GLUTATHIONE S-TRANSFERASE OMEGA-2"/>
    <property type="match status" value="1"/>
</dbReference>
<dbReference type="AlphaFoldDB" id="A0A494BBG0"/>
<evidence type="ECO:0000313" key="3">
    <source>
        <dbReference type="Proteomes" id="UP000000589"/>
    </source>
</evidence>
<dbReference type="Ensembl" id="ENSMUST00000235857.2">
    <property type="protein sequence ID" value="ENSMUSP00000158441.2"/>
    <property type="gene ID" value="ENSMUSG00000025069.16"/>
</dbReference>
<evidence type="ECO:0000313" key="2">
    <source>
        <dbReference type="MGI" id="MGI:1915464"/>
    </source>
</evidence>
<gene>
    <name evidence="1 2" type="primary">Gsto2</name>
</gene>
<organism evidence="1 3">
    <name type="scientific">Mus musculus</name>
    <name type="common">Mouse</name>
    <dbReference type="NCBI Taxonomy" id="10090"/>
    <lineage>
        <taxon>Eukaryota</taxon>
        <taxon>Metazoa</taxon>
        <taxon>Chordata</taxon>
        <taxon>Craniata</taxon>
        <taxon>Vertebrata</taxon>
        <taxon>Euteleostomi</taxon>
        <taxon>Mammalia</taxon>
        <taxon>Eutheria</taxon>
        <taxon>Euarchontoglires</taxon>
        <taxon>Glires</taxon>
        <taxon>Rodentia</taxon>
        <taxon>Myomorpha</taxon>
        <taxon>Muroidea</taxon>
        <taxon>Muridae</taxon>
        <taxon>Murinae</taxon>
        <taxon>Mus</taxon>
        <taxon>Mus</taxon>
    </lineage>
</organism>
<dbReference type="Proteomes" id="UP000000589">
    <property type="component" value="Chromosome 19"/>
</dbReference>
<reference evidence="1 3" key="1">
    <citation type="journal article" date="2009" name="PLoS Biol.">
        <title>Lineage-specific biology revealed by a finished genome assembly of the mouse.</title>
        <authorList>
            <consortium name="Mouse Genome Sequencing Consortium"/>
            <person name="Church D.M."/>
            <person name="Goodstadt L."/>
            <person name="Hillier L.W."/>
            <person name="Zody M.C."/>
            <person name="Goldstein S."/>
            <person name="She X."/>
            <person name="Bult C.J."/>
            <person name="Agarwala R."/>
            <person name="Cherry J.L."/>
            <person name="DiCuccio M."/>
            <person name="Hlavina W."/>
            <person name="Kapustin Y."/>
            <person name="Meric P."/>
            <person name="Maglott D."/>
            <person name="Birtle Z."/>
            <person name="Marques A.C."/>
            <person name="Graves T."/>
            <person name="Zhou S."/>
            <person name="Teague B."/>
            <person name="Potamousis K."/>
            <person name="Churas C."/>
            <person name="Place M."/>
            <person name="Herschleb J."/>
            <person name="Runnheim R."/>
            <person name="Forrest D."/>
            <person name="Amos-Landgraf J."/>
            <person name="Schwartz D.C."/>
            <person name="Cheng Z."/>
            <person name="Lindblad-Toh K."/>
            <person name="Eichler E.E."/>
            <person name="Ponting C.P."/>
        </authorList>
    </citation>
    <scope>NUCLEOTIDE SEQUENCE [LARGE SCALE GENOMIC DNA]</scope>
    <source>
        <strain evidence="1 3">C57BL/6J</strain>
    </source>
</reference>
<keyword evidence="3" id="KW-1185">Reference proteome</keyword>
<reference evidence="1 3" key="2">
    <citation type="journal article" date="2011" name="PLoS Biol.">
        <title>Modernizing reference genome assemblies.</title>
        <authorList>
            <person name="Church D.M."/>
            <person name="Schneider V.A."/>
            <person name="Graves T."/>
            <person name="Auger K."/>
            <person name="Cunningham F."/>
            <person name="Bouk N."/>
            <person name="Chen H.C."/>
            <person name="Agarwala R."/>
            <person name="McLaren W.M."/>
            <person name="Ritchie G.R."/>
            <person name="Albracht D."/>
            <person name="Kremitzki M."/>
            <person name="Rock S."/>
            <person name="Kotkiewicz H."/>
            <person name="Kremitzki C."/>
            <person name="Wollam A."/>
            <person name="Trani L."/>
            <person name="Fulton L."/>
            <person name="Fulton R."/>
            <person name="Matthews L."/>
            <person name="Whitehead S."/>
            <person name="Chow W."/>
            <person name="Torrance J."/>
            <person name="Dunn M."/>
            <person name="Harden G."/>
            <person name="Threadgold G."/>
            <person name="Wood J."/>
            <person name="Collins J."/>
            <person name="Heath P."/>
            <person name="Griffiths G."/>
            <person name="Pelan S."/>
            <person name="Grafham D."/>
            <person name="Eichler E.E."/>
            <person name="Weinstock G."/>
            <person name="Mardis E.R."/>
            <person name="Wilson R.K."/>
            <person name="Howe K."/>
            <person name="Flicek P."/>
            <person name="Hubbard T."/>
        </authorList>
    </citation>
    <scope>NUCLEOTIDE SEQUENCE [LARGE SCALE GENOMIC DNA]</scope>
    <source>
        <strain evidence="1 3">C57BL/6J</strain>
    </source>
</reference>
<dbReference type="Gene3D" id="3.40.30.10">
    <property type="entry name" value="Glutaredoxin"/>
    <property type="match status" value="1"/>
</dbReference>
<reference evidence="1" key="4">
    <citation type="submission" date="2025-09" db="UniProtKB">
        <authorList>
            <consortium name="Ensembl"/>
        </authorList>
    </citation>
    <scope>IDENTIFICATION</scope>
    <source>
        <strain evidence="1">C57BL/6J</strain>
    </source>
</reference>
<dbReference type="Bgee" id="ENSMUSG00000025069">
    <property type="expression patterns" value="Expressed in spermatid and 99 other cell types or tissues"/>
</dbReference>
<dbReference type="SMR" id="A0A494BBG0"/>
<dbReference type="GeneTree" id="ENSGT00940000162030"/>
<reference evidence="1" key="3">
    <citation type="submission" date="2025-08" db="UniProtKB">
        <authorList>
            <consortium name="Ensembl"/>
        </authorList>
    </citation>
    <scope>IDENTIFICATION</scope>
    <source>
        <strain evidence="1">C57BL/6J</strain>
    </source>
</reference>
<dbReference type="ExpressionAtlas" id="A0A494BBG0">
    <property type="expression patterns" value="baseline and differential"/>
</dbReference>